<comment type="catalytic activity">
    <reaction evidence="19">
        <text>(6S)-NADHX + ADP = AMP + phosphate + NADH + H(+)</text>
        <dbReference type="Rhea" id="RHEA:32223"/>
        <dbReference type="ChEBI" id="CHEBI:15378"/>
        <dbReference type="ChEBI" id="CHEBI:43474"/>
        <dbReference type="ChEBI" id="CHEBI:57945"/>
        <dbReference type="ChEBI" id="CHEBI:64074"/>
        <dbReference type="ChEBI" id="CHEBI:456215"/>
        <dbReference type="ChEBI" id="CHEBI:456216"/>
        <dbReference type="EC" id="4.2.1.136"/>
    </reaction>
</comment>
<evidence type="ECO:0000256" key="13">
    <source>
        <dbReference type="ARBA" id="ARBA00023027"/>
    </source>
</evidence>
<dbReference type="Gene3D" id="3.40.1190.20">
    <property type="match status" value="1"/>
</dbReference>
<keyword evidence="15" id="KW-0456">Lyase</keyword>
<evidence type="ECO:0000313" key="23">
    <source>
        <dbReference type="EMBL" id="CAB4881167.1"/>
    </source>
</evidence>
<comment type="similarity">
    <text evidence="5">In the C-terminal section; belongs to the NnrD/CARKD family.</text>
</comment>
<evidence type="ECO:0000256" key="1">
    <source>
        <dbReference type="ARBA" id="ARBA00000013"/>
    </source>
</evidence>
<organism evidence="23">
    <name type="scientific">freshwater metagenome</name>
    <dbReference type="NCBI Taxonomy" id="449393"/>
    <lineage>
        <taxon>unclassified sequences</taxon>
        <taxon>metagenomes</taxon>
        <taxon>ecological metagenomes</taxon>
    </lineage>
</organism>
<dbReference type="PROSITE" id="PS01050">
    <property type="entry name" value="YJEF_C_2"/>
    <property type="match status" value="1"/>
</dbReference>
<evidence type="ECO:0000256" key="16">
    <source>
        <dbReference type="ARBA" id="ARBA00023268"/>
    </source>
</evidence>
<evidence type="ECO:0000256" key="14">
    <source>
        <dbReference type="ARBA" id="ARBA00023235"/>
    </source>
</evidence>
<evidence type="ECO:0000256" key="6">
    <source>
        <dbReference type="ARBA" id="ARBA00012228"/>
    </source>
</evidence>
<feature type="domain" description="YjeF C-terminal" evidence="21">
    <location>
        <begin position="199"/>
        <end position="482"/>
    </location>
</feature>
<dbReference type="EC" id="5.1.99.6" evidence="6"/>
<evidence type="ECO:0000256" key="19">
    <source>
        <dbReference type="ARBA" id="ARBA00048238"/>
    </source>
</evidence>
<dbReference type="EC" id="4.2.1.136" evidence="7"/>
<evidence type="ECO:0000256" key="10">
    <source>
        <dbReference type="ARBA" id="ARBA00022840"/>
    </source>
</evidence>
<dbReference type="PROSITE" id="PS51385">
    <property type="entry name" value="YJEF_N"/>
    <property type="match status" value="1"/>
</dbReference>
<keyword evidence="11" id="KW-0521">NADP</keyword>
<keyword evidence="12" id="KW-0630">Potassium</keyword>
<evidence type="ECO:0000259" key="22">
    <source>
        <dbReference type="PROSITE" id="PS51385"/>
    </source>
</evidence>
<sequence length="483" mass="48724">MEQQGVPSLELMERAAGALALLVQEIAPNGRIAVVCGAGNNGGDGYAAARLLRSAWREVDVLWTRDPRELTGDAAVQAQALPGAAPRRFEAQHLAGCTLVVDALLGIGCAGEPRGEVAAAITAIGAAGVPVVACDIPSGVDAASGEVARIAVRARATVTFHAPKPGLLINPGKAHAGELRVADIGIPAGVPSARIGLIEDAPLLGTLSSRAAHWTKFTSGRVLVAGGSPGLLGAVVLAAEAAMRAGAGYVTVCLPASQQPAAAAQLVEAMQLALPENHGAHDETGAEIVLEELAARGGTLVLGPGLGREPSAFAFARTLTERATSALVLDADGLNAHVGDPERLARRSAPTVLTPHDGELARLLGVTSAEVAERRLHHVRLAAQRSAAIVVLKGDDTLIAQPDGMVAVSPGASPCLATAGTGDVLSGVLGALLARGEEPFTAACAAVRLHARAAAVAADRVGVDGVIARDVVDALPAARRPGR</sequence>
<reference evidence="23" key="1">
    <citation type="submission" date="2020-05" db="EMBL/GenBank/DDBJ databases">
        <authorList>
            <person name="Chiriac C."/>
            <person name="Salcher M."/>
            <person name="Ghai R."/>
            <person name="Kavagutti S V."/>
        </authorList>
    </citation>
    <scope>NUCLEOTIDE SEQUENCE</scope>
</reference>
<evidence type="ECO:0000256" key="18">
    <source>
        <dbReference type="ARBA" id="ARBA00032624"/>
    </source>
</evidence>
<dbReference type="CDD" id="cd01171">
    <property type="entry name" value="YXKO-related"/>
    <property type="match status" value="1"/>
</dbReference>
<dbReference type="GO" id="GO:0052856">
    <property type="term" value="F:NAD(P)HX epimerase activity"/>
    <property type="evidence" value="ECO:0007669"/>
    <property type="project" value="UniProtKB-EC"/>
</dbReference>
<dbReference type="NCBIfam" id="TIGR00197">
    <property type="entry name" value="yjeF_nterm"/>
    <property type="match status" value="1"/>
</dbReference>
<dbReference type="SUPFAM" id="SSF64153">
    <property type="entry name" value="YjeF N-terminal domain-like"/>
    <property type="match status" value="1"/>
</dbReference>
<dbReference type="PANTHER" id="PTHR12592:SF0">
    <property type="entry name" value="ATP-DEPENDENT (S)-NAD(P)H-HYDRATE DEHYDRATASE"/>
    <property type="match status" value="1"/>
</dbReference>
<keyword evidence="14" id="KW-0413">Isomerase</keyword>
<dbReference type="Gene3D" id="3.40.50.10260">
    <property type="entry name" value="YjeF N-terminal domain"/>
    <property type="match status" value="1"/>
</dbReference>
<keyword evidence="13" id="KW-0520">NAD</keyword>
<dbReference type="InterPro" id="IPR036652">
    <property type="entry name" value="YjeF_N_dom_sf"/>
</dbReference>
<accession>A0A6J7ED39</accession>
<comment type="catalytic activity">
    <reaction evidence="20">
        <text>(6S)-NADPHX + ADP = AMP + phosphate + NADPH + H(+)</text>
        <dbReference type="Rhea" id="RHEA:32235"/>
        <dbReference type="ChEBI" id="CHEBI:15378"/>
        <dbReference type="ChEBI" id="CHEBI:43474"/>
        <dbReference type="ChEBI" id="CHEBI:57783"/>
        <dbReference type="ChEBI" id="CHEBI:64076"/>
        <dbReference type="ChEBI" id="CHEBI:456215"/>
        <dbReference type="ChEBI" id="CHEBI:456216"/>
        <dbReference type="EC" id="4.2.1.136"/>
    </reaction>
</comment>
<evidence type="ECO:0000256" key="20">
    <source>
        <dbReference type="ARBA" id="ARBA00049209"/>
    </source>
</evidence>
<dbReference type="EMBL" id="CAFBLQ010000177">
    <property type="protein sequence ID" value="CAB4881167.1"/>
    <property type="molecule type" value="Genomic_DNA"/>
</dbReference>
<dbReference type="InterPro" id="IPR030677">
    <property type="entry name" value="Nnr"/>
</dbReference>
<evidence type="ECO:0000256" key="7">
    <source>
        <dbReference type="ARBA" id="ARBA00013129"/>
    </source>
</evidence>
<dbReference type="NCBIfam" id="TIGR00196">
    <property type="entry name" value="yjeF_cterm"/>
    <property type="match status" value="1"/>
</dbReference>
<dbReference type="HAMAP" id="MF_01966">
    <property type="entry name" value="NADHX_epimerase"/>
    <property type="match status" value="1"/>
</dbReference>
<name>A0A6J7ED39_9ZZZZ</name>
<evidence type="ECO:0000256" key="9">
    <source>
        <dbReference type="ARBA" id="ARBA00022741"/>
    </source>
</evidence>
<gene>
    <name evidence="23" type="ORF">UFOPK3423_01363</name>
</gene>
<evidence type="ECO:0000256" key="15">
    <source>
        <dbReference type="ARBA" id="ARBA00023239"/>
    </source>
</evidence>
<feature type="domain" description="YjeF N-terminal" evidence="22">
    <location>
        <begin position="1"/>
        <end position="192"/>
    </location>
</feature>
<keyword evidence="9" id="KW-0547">Nucleotide-binding</keyword>
<keyword evidence="10" id="KW-0067">ATP-binding</keyword>
<proteinExistence type="inferred from homology"/>
<evidence type="ECO:0000256" key="8">
    <source>
        <dbReference type="ARBA" id="ARBA00022723"/>
    </source>
</evidence>
<evidence type="ECO:0000256" key="2">
    <source>
        <dbReference type="ARBA" id="ARBA00000909"/>
    </source>
</evidence>
<evidence type="ECO:0000256" key="5">
    <source>
        <dbReference type="ARBA" id="ARBA00009524"/>
    </source>
</evidence>
<comment type="similarity">
    <text evidence="4">In the N-terminal section; belongs to the NnrE/AIBP family.</text>
</comment>
<keyword evidence="8" id="KW-0479">Metal-binding</keyword>
<dbReference type="InterPro" id="IPR004443">
    <property type="entry name" value="YjeF_N_dom"/>
</dbReference>
<dbReference type="GO" id="GO:0052855">
    <property type="term" value="F:ADP-dependent NAD(P)H-hydrate dehydratase activity"/>
    <property type="evidence" value="ECO:0007669"/>
    <property type="project" value="UniProtKB-EC"/>
</dbReference>
<dbReference type="PROSITE" id="PS51383">
    <property type="entry name" value="YJEF_C_3"/>
    <property type="match status" value="1"/>
</dbReference>
<dbReference type="Pfam" id="PF01256">
    <property type="entry name" value="Carb_kinase"/>
    <property type="match status" value="1"/>
</dbReference>
<evidence type="ECO:0000259" key="21">
    <source>
        <dbReference type="PROSITE" id="PS51383"/>
    </source>
</evidence>
<evidence type="ECO:0000256" key="11">
    <source>
        <dbReference type="ARBA" id="ARBA00022857"/>
    </source>
</evidence>
<keyword evidence="16" id="KW-0511">Multifunctional enzyme</keyword>
<evidence type="ECO:0000256" key="12">
    <source>
        <dbReference type="ARBA" id="ARBA00022958"/>
    </source>
</evidence>
<evidence type="ECO:0000256" key="17">
    <source>
        <dbReference type="ARBA" id="ARBA00025153"/>
    </source>
</evidence>
<dbReference type="Pfam" id="PF03853">
    <property type="entry name" value="YjeF_N"/>
    <property type="match status" value="1"/>
</dbReference>
<dbReference type="PANTHER" id="PTHR12592">
    <property type="entry name" value="ATP-DEPENDENT (S)-NAD(P)H-HYDRATE DEHYDRATASE FAMILY MEMBER"/>
    <property type="match status" value="1"/>
</dbReference>
<dbReference type="HAMAP" id="MF_01965">
    <property type="entry name" value="NADHX_dehydratase"/>
    <property type="match status" value="1"/>
</dbReference>
<dbReference type="InterPro" id="IPR017953">
    <property type="entry name" value="Carbohydrate_kinase_pred_CS"/>
</dbReference>
<comment type="function">
    <text evidence="17">Bifunctional enzyme that catalyzes the epimerization of the S- and R-forms of NAD(P)HX and the dehydration of the S-form of NAD(P)HX at the expense of ADP, which is converted to AMP. This allows the repair of both epimers of NAD(P)HX, a damaged form of NAD(P)H that is a result of enzymatic or heat-dependent hydration.</text>
</comment>
<evidence type="ECO:0000256" key="4">
    <source>
        <dbReference type="ARBA" id="ARBA00006001"/>
    </source>
</evidence>
<dbReference type="InterPro" id="IPR029056">
    <property type="entry name" value="Ribokinase-like"/>
</dbReference>
<comment type="catalytic activity">
    <reaction evidence="2">
        <text>(6R)-NADPHX = (6S)-NADPHX</text>
        <dbReference type="Rhea" id="RHEA:32227"/>
        <dbReference type="ChEBI" id="CHEBI:64076"/>
        <dbReference type="ChEBI" id="CHEBI:64077"/>
        <dbReference type="EC" id="5.1.99.6"/>
    </reaction>
</comment>
<dbReference type="GO" id="GO:0110051">
    <property type="term" value="P:metabolite repair"/>
    <property type="evidence" value="ECO:0007669"/>
    <property type="project" value="TreeGrafter"/>
</dbReference>
<dbReference type="AlphaFoldDB" id="A0A6J7ED39"/>
<dbReference type="InterPro" id="IPR000631">
    <property type="entry name" value="CARKD"/>
</dbReference>
<comment type="cofactor">
    <cofactor evidence="3">
        <name>K(+)</name>
        <dbReference type="ChEBI" id="CHEBI:29103"/>
    </cofactor>
</comment>
<comment type="catalytic activity">
    <reaction evidence="1">
        <text>(6R)-NADHX = (6S)-NADHX</text>
        <dbReference type="Rhea" id="RHEA:32215"/>
        <dbReference type="ChEBI" id="CHEBI:64074"/>
        <dbReference type="ChEBI" id="CHEBI:64075"/>
        <dbReference type="EC" id="5.1.99.6"/>
    </reaction>
</comment>
<dbReference type="SUPFAM" id="SSF53613">
    <property type="entry name" value="Ribokinase-like"/>
    <property type="match status" value="1"/>
</dbReference>
<dbReference type="PIRSF" id="PIRSF017184">
    <property type="entry name" value="Nnr"/>
    <property type="match status" value="1"/>
</dbReference>
<evidence type="ECO:0000256" key="3">
    <source>
        <dbReference type="ARBA" id="ARBA00001958"/>
    </source>
</evidence>
<dbReference type="GO" id="GO:0005524">
    <property type="term" value="F:ATP binding"/>
    <property type="evidence" value="ECO:0007669"/>
    <property type="project" value="UniProtKB-KW"/>
</dbReference>
<protein>
    <recommendedName>
        <fullName evidence="18">Nicotinamide nucleotide repair protein</fullName>
        <ecNumber evidence="7">4.2.1.136</ecNumber>
        <ecNumber evidence="6">5.1.99.6</ecNumber>
    </recommendedName>
</protein>
<dbReference type="GO" id="GO:0046872">
    <property type="term" value="F:metal ion binding"/>
    <property type="evidence" value="ECO:0007669"/>
    <property type="project" value="UniProtKB-KW"/>
</dbReference>